<dbReference type="GO" id="GO:0003700">
    <property type="term" value="F:DNA-binding transcription factor activity"/>
    <property type="evidence" value="ECO:0007669"/>
    <property type="project" value="TreeGrafter"/>
</dbReference>
<dbReference type="InterPro" id="IPR000843">
    <property type="entry name" value="HTH_LacI"/>
</dbReference>
<keyword evidence="3" id="KW-0804">Transcription</keyword>
<dbReference type="OrthoDB" id="9775106at2"/>
<evidence type="ECO:0000259" key="4">
    <source>
        <dbReference type="PROSITE" id="PS50932"/>
    </source>
</evidence>
<dbReference type="RefSeq" id="WP_068536258.1">
    <property type="nucleotide sequence ID" value="NZ_LVJH01000048.1"/>
</dbReference>
<feature type="domain" description="HTH lacI-type" evidence="4">
    <location>
        <begin position="4"/>
        <end position="58"/>
    </location>
</feature>
<evidence type="ECO:0000313" key="5">
    <source>
        <dbReference type="EMBL" id="OAB38395.1"/>
    </source>
</evidence>
<dbReference type="CDD" id="cd06267">
    <property type="entry name" value="PBP1_LacI_sugar_binding-like"/>
    <property type="match status" value="1"/>
</dbReference>
<dbReference type="AlphaFoldDB" id="A0A168HPH7"/>
<dbReference type="SUPFAM" id="SSF47413">
    <property type="entry name" value="lambda repressor-like DNA-binding domains"/>
    <property type="match status" value="1"/>
</dbReference>
<dbReference type="GO" id="GO:0000976">
    <property type="term" value="F:transcription cis-regulatory region binding"/>
    <property type="evidence" value="ECO:0007669"/>
    <property type="project" value="TreeGrafter"/>
</dbReference>
<evidence type="ECO:0000313" key="6">
    <source>
        <dbReference type="Proteomes" id="UP000076967"/>
    </source>
</evidence>
<evidence type="ECO:0000256" key="1">
    <source>
        <dbReference type="ARBA" id="ARBA00023015"/>
    </source>
</evidence>
<dbReference type="CDD" id="cd01392">
    <property type="entry name" value="HTH_LacI"/>
    <property type="match status" value="1"/>
</dbReference>
<evidence type="ECO:0000256" key="3">
    <source>
        <dbReference type="ARBA" id="ARBA00023163"/>
    </source>
</evidence>
<dbReference type="Gene3D" id="1.10.260.40">
    <property type="entry name" value="lambda repressor-like DNA-binding domains"/>
    <property type="match status" value="1"/>
</dbReference>
<dbReference type="SMART" id="SM00354">
    <property type="entry name" value="HTH_LACI"/>
    <property type="match status" value="1"/>
</dbReference>
<organism evidence="5 6">
    <name type="scientific">Paenibacillus glacialis</name>
    <dbReference type="NCBI Taxonomy" id="494026"/>
    <lineage>
        <taxon>Bacteria</taxon>
        <taxon>Bacillati</taxon>
        <taxon>Bacillota</taxon>
        <taxon>Bacilli</taxon>
        <taxon>Bacillales</taxon>
        <taxon>Paenibacillaceae</taxon>
        <taxon>Paenibacillus</taxon>
    </lineage>
</organism>
<dbReference type="Pfam" id="PF13377">
    <property type="entry name" value="Peripla_BP_3"/>
    <property type="match status" value="1"/>
</dbReference>
<dbReference type="SUPFAM" id="SSF53822">
    <property type="entry name" value="Periplasmic binding protein-like I"/>
    <property type="match status" value="1"/>
</dbReference>
<dbReference type="InterPro" id="IPR046335">
    <property type="entry name" value="LacI/GalR-like_sensor"/>
</dbReference>
<keyword evidence="6" id="KW-1185">Reference proteome</keyword>
<sequence>MERITIIDIAKMCGVGVTRVSRAINNHPDINEETKTMIMQVIKENHYIPNNSARNLKRAASKTIAVLIKGITNPFFNHMIKVFEEEIKRKKYSFFLQRVDENQNEIDVAIELEKEKRLKGIVFLGGYFSHSKEKLTQLTVPFVLSTIGMAEDVEPNEYSSVSVDDFKESYKLVDYLCNLGHTKIATITANMEDVSIGKLRLEGYKKALEAHGLDYNPNLVRYMKEEIESYTMENGYEVAKELLESKEEFTAIYAISDSLAIGACKAIFEAGKRVPEDYSVAGFDGLDISFYYNPSITTIKQPVGEIAQETIRILFDLINKKITHAHKTFPAELIIRDSTRPILVSTINHQV</sequence>
<accession>A0A168HPH7</accession>
<dbReference type="PANTHER" id="PTHR30146:SF109">
    <property type="entry name" value="HTH-TYPE TRANSCRIPTIONAL REGULATOR GALS"/>
    <property type="match status" value="1"/>
</dbReference>
<dbReference type="Proteomes" id="UP000076967">
    <property type="component" value="Unassembled WGS sequence"/>
</dbReference>
<protein>
    <submittedName>
        <fullName evidence="5">LacI family transcriptional regulator</fullName>
    </submittedName>
</protein>
<comment type="caution">
    <text evidence="5">The sequence shown here is derived from an EMBL/GenBank/DDBJ whole genome shotgun (WGS) entry which is preliminary data.</text>
</comment>
<name>A0A168HPH7_9BACL</name>
<proteinExistence type="predicted"/>
<gene>
    <name evidence="5" type="ORF">PGLA_20075</name>
</gene>
<evidence type="ECO:0000256" key="2">
    <source>
        <dbReference type="ARBA" id="ARBA00023125"/>
    </source>
</evidence>
<keyword evidence="1" id="KW-0805">Transcription regulation</keyword>
<dbReference type="STRING" id="494026.PGLA_20075"/>
<dbReference type="InterPro" id="IPR010982">
    <property type="entry name" value="Lambda_DNA-bd_dom_sf"/>
</dbReference>
<dbReference type="PANTHER" id="PTHR30146">
    <property type="entry name" value="LACI-RELATED TRANSCRIPTIONAL REPRESSOR"/>
    <property type="match status" value="1"/>
</dbReference>
<dbReference type="EMBL" id="LVJH01000048">
    <property type="protein sequence ID" value="OAB38395.1"/>
    <property type="molecule type" value="Genomic_DNA"/>
</dbReference>
<keyword evidence="2" id="KW-0238">DNA-binding</keyword>
<dbReference type="Pfam" id="PF00356">
    <property type="entry name" value="LacI"/>
    <property type="match status" value="1"/>
</dbReference>
<dbReference type="Gene3D" id="3.40.50.2300">
    <property type="match status" value="2"/>
</dbReference>
<dbReference type="InterPro" id="IPR028082">
    <property type="entry name" value="Peripla_BP_I"/>
</dbReference>
<reference evidence="5 6" key="1">
    <citation type="submission" date="2016-03" db="EMBL/GenBank/DDBJ databases">
        <title>Draft genome sequence of Paenibacillus glacialis DSM 22343.</title>
        <authorList>
            <person name="Shin S.-K."/>
            <person name="Yi H."/>
        </authorList>
    </citation>
    <scope>NUCLEOTIDE SEQUENCE [LARGE SCALE GENOMIC DNA]</scope>
    <source>
        <strain evidence="5 6">DSM 22343</strain>
    </source>
</reference>
<dbReference type="PROSITE" id="PS50932">
    <property type="entry name" value="HTH_LACI_2"/>
    <property type="match status" value="1"/>
</dbReference>